<dbReference type="GO" id="GO:0016811">
    <property type="term" value="F:hydrolase activity, acting on carbon-nitrogen (but not peptide) bonds, in linear amides"/>
    <property type="evidence" value="ECO:0007669"/>
    <property type="project" value="TreeGrafter"/>
</dbReference>
<dbReference type="InterPro" id="IPR024087">
    <property type="entry name" value="Creatininase-like_sf"/>
</dbReference>
<gene>
    <name evidence="6" type="ORF">SAMN02983003_3823</name>
</gene>
<evidence type="ECO:0000256" key="3">
    <source>
        <dbReference type="ARBA" id="ARBA00022801"/>
    </source>
</evidence>
<proteinExistence type="inferred from homology"/>
<accession>A0A1K2I2S6</accession>
<dbReference type="Pfam" id="PF02633">
    <property type="entry name" value="Creatininase"/>
    <property type="match status" value="1"/>
</dbReference>
<organism evidence="6 7">
    <name type="scientific">Devosia enhydra</name>
    <dbReference type="NCBI Taxonomy" id="665118"/>
    <lineage>
        <taxon>Bacteria</taxon>
        <taxon>Pseudomonadati</taxon>
        <taxon>Pseudomonadota</taxon>
        <taxon>Alphaproteobacteria</taxon>
        <taxon>Hyphomicrobiales</taxon>
        <taxon>Devosiaceae</taxon>
        <taxon>Devosia</taxon>
    </lineage>
</organism>
<dbReference type="GO" id="GO:0046872">
    <property type="term" value="F:metal ion binding"/>
    <property type="evidence" value="ECO:0007669"/>
    <property type="project" value="UniProtKB-KW"/>
</dbReference>
<keyword evidence="7" id="KW-1185">Reference proteome</keyword>
<evidence type="ECO:0000256" key="5">
    <source>
        <dbReference type="ARBA" id="ARBA00024029"/>
    </source>
</evidence>
<dbReference type="PANTHER" id="PTHR35005">
    <property type="entry name" value="3-DEHYDRO-SCYLLO-INOSOSE HYDROLASE"/>
    <property type="match status" value="1"/>
</dbReference>
<dbReference type="Gene3D" id="3.40.50.10310">
    <property type="entry name" value="Creatininase"/>
    <property type="match status" value="1"/>
</dbReference>
<evidence type="ECO:0000256" key="1">
    <source>
        <dbReference type="ARBA" id="ARBA00001947"/>
    </source>
</evidence>
<name>A0A1K2I2S6_9HYPH</name>
<dbReference type="SUPFAM" id="SSF102215">
    <property type="entry name" value="Creatininase"/>
    <property type="match status" value="1"/>
</dbReference>
<keyword evidence="2" id="KW-0479">Metal-binding</keyword>
<sequence length="265" mass="28414">MTTYFAEELTAPEFAAFVSAGTVGVLPVAAIEPHGPHLPLSTDCDIARGHLAQIGDAVGEDTPVLVLPLQTVGLSIEHSGFAGMFSHAPETLLAMWGDIVRPFHAAGGRRLIVMSSHGGNSELVGLLITRLRVEFGMLAVAGSWLRFGQPEGLFSERELAYGIHGGDIETSLMLHYWPEAVRMDRLADFPSRAEAWDETSQKLKVHGRIRPGWLTRDLNPAGAVGDASSASAEKGAESARHALEGFAELVAEVAQFDLSRLGARR</sequence>
<keyword evidence="4" id="KW-0862">Zinc</keyword>
<dbReference type="STRING" id="665118.SAMN02983003_3823"/>
<evidence type="ECO:0000256" key="2">
    <source>
        <dbReference type="ARBA" id="ARBA00022723"/>
    </source>
</evidence>
<keyword evidence="3 6" id="KW-0378">Hydrolase</keyword>
<evidence type="ECO:0000313" key="7">
    <source>
        <dbReference type="Proteomes" id="UP000183447"/>
    </source>
</evidence>
<dbReference type="InterPro" id="IPR003785">
    <property type="entry name" value="Creatininase/forma_Hydrolase"/>
</dbReference>
<comment type="cofactor">
    <cofactor evidence="1">
        <name>Zn(2+)</name>
        <dbReference type="ChEBI" id="CHEBI:29105"/>
    </cofactor>
</comment>
<comment type="similarity">
    <text evidence="5">Belongs to the creatininase superfamily.</text>
</comment>
<protein>
    <submittedName>
        <fullName evidence="6">Creatinine amidohydrolase</fullName>
    </submittedName>
</protein>
<dbReference type="RefSeq" id="WP_084603696.1">
    <property type="nucleotide sequence ID" value="NZ_FPKU01000004.1"/>
</dbReference>
<evidence type="ECO:0000313" key="6">
    <source>
        <dbReference type="EMBL" id="SFZ86632.1"/>
    </source>
</evidence>
<dbReference type="OrthoDB" id="9801445at2"/>
<dbReference type="AlphaFoldDB" id="A0A1K2I2S6"/>
<evidence type="ECO:0000256" key="4">
    <source>
        <dbReference type="ARBA" id="ARBA00022833"/>
    </source>
</evidence>
<reference evidence="6 7" key="1">
    <citation type="submission" date="2016-11" db="EMBL/GenBank/DDBJ databases">
        <authorList>
            <person name="Jaros S."/>
            <person name="Januszkiewicz K."/>
            <person name="Wedrychowicz H."/>
        </authorList>
    </citation>
    <scope>NUCLEOTIDE SEQUENCE [LARGE SCALE GENOMIC DNA]</scope>
    <source>
        <strain evidence="6 7">ATCC 23634</strain>
    </source>
</reference>
<dbReference type="Proteomes" id="UP000183447">
    <property type="component" value="Unassembled WGS sequence"/>
</dbReference>
<dbReference type="EMBL" id="FPKU01000004">
    <property type="protein sequence ID" value="SFZ86632.1"/>
    <property type="molecule type" value="Genomic_DNA"/>
</dbReference>
<dbReference type="GO" id="GO:0009231">
    <property type="term" value="P:riboflavin biosynthetic process"/>
    <property type="evidence" value="ECO:0007669"/>
    <property type="project" value="TreeGrafter"/>
</dbReference>
<dbReference type="PANTHER" id="PTHR35005:SF1">
    <property type="entry name" value="2-AMINO-5-FORMYLAMINO-6-RIBOSYLAMINOPYRIMIDIN-4(3H)-ONE 5'-MONOPHOSPHATE DEFORMYLASE"/>
    <property type="match status" value="1"/>
</dbReference>